<name>A0ABQ7CI18_BRACR</name>
<gene>
    <name evidence="1" type="ORF">DY000_02005703</name>
</gene>
<keyword evidence="2" id="KW-1185">Reference proteome</keyword>
<accession>A0ABQ7CI18</accession>
<dbReference type="Proteomes" id="UP000266723">
    <property type="component" value="Unassembled WGS sequence"/>
</dbReference>
<comment type="caution">
    <text evidence="1">The sequence shown here is derived from an EMBL/GenBank/DDBJ whole genome shotgun (WGS) entry which is preliminary data.</text>
</comment>
<evidence type="ECO:0000313" key="1">
    <source>
        <dbReference type="EMBL" id="KAF3551584.1"/>
    </source>
</evidence>
<sequence>MRPNRSHNHLVLVIPSGEFPTTTEPHTNGGDLLQVIKSNGEETKWRRVTGSHPQLFTKKLFAAEKYGIWVVISLQHRRVDSVVISVQRLLFIWPISIRDQLSDLIGERGLVAEEAKVEGFVVNLGSLYLSELGSNVQKPQKIDFADLQEATSLTNKRVSNFGGASNFLFCSSKGFVFTHHFELLWSGDAELTHSLGVWWRLEIEISGLFFRKAPRCTTSLLSVAVEWSSMDLRKQRRPRPRRLEVV</sequence>
<protein>
    <submittedName>
        <fullName evidence="1">Uncharacterized protein</fullName>
    </submittedName>
</protein>
<reference evidence="1 2" key="1">
    <citation type="journal article" date="2020" name="BMC Genomics">
        <title>Intraspecific diversification of the crop wild relative Brassica cretica Lam. using demographic model selection.</title>
        <authorList>
            <person name="Kioukis A."/>
            <person name="Michalopoulou V.A."/>
            <person name="Briers L."/>
            <person name="Pirintsos S."/>
            <person name="Studholme D.J."/>
            <person name="Pavlidis P."/>
            <person name="Sarris P.F."/>
        </authorList>
    </citation>
    <scope>NUCLEOTIDE SEQUENCE [LARGE SCALE GENOMIC DNA]</scope>
    <source>
        <strain evidence="2">cv. PFS-1207/04</strain>
    </source>
</reference>
<dbReference type="EMBL" id="QGKV02000832">
    <property type="protein sequence ID" value="KAF3551584.1"/>
    <property type="molecule type" value="Genomic_DNA"/>
</dbReference>
<organism evidence="1 2">
    <name type="scientific">Brassica cretica</name>
    <name type="common">Mustard</name>
    <dbReference type="NCBI Taxonomy" id="69181"/>
    <lineage>
        <taxon>Eukaryota</taxon>
        <taxon>Viridiplantae</taxon>
        <taxon>Streptophyta</taxon>
        <taxon>Embryophyta</taxon>
        <taxon>Tracheophyta</taxon>
        <taxon>Spermatophyta</taxon>
        <taxon>Magnoliopsida</taxon>
        <taxon>eudicotyledons</taxon>
        <taxon>Gunneridae</taxon>
        <taxon>Pentapetalae</taxon>
        <taxon>rosids</taxon>
        <taxon>malvids</taxon>
        <taxon>Brassicales</taxon>
        <taxon>Brassicaceae</taxon>
        <taxon>Brassiceae</taxon>
        <taxon>Brassica</taxon>
    </lineage>
</organism>
<proteinExistence type="predicted"/>
<evidence type="ECO:0000313" key="2">
    <source>
        <dbReference type="Proteomes" id="UP000266723"/>
    </source>
</evidence>